<name>A0A1I7EUB9_9PROT</name>
<feature type="signal peptide" evidence="3">
    <location>
        <begin position="1"/>
        <end position="25"/>
    </location>
</feature>
<gene>
    <name evidence="4" type="ORF">SAMN05216339_10150</name>
</gene>
<dbReference type="Pfam" id="PF04333">
    <property type="entry name" value="MlaA"/>
    <property type="match status" value="1"/>
</dbReference>
<proteinExistence type="inferred from homology"/>
<sequence>MVVYSLYFRKFFVILSLGSALSGCATTDNRHDPLESMNRAIFSFNEKLDEIVVEPVARGYQRFLPPPLRMIVGNFFSNLDDVVIAANSLLQLKFMDAMASTTRVVINTTFGMLGAIDLASDITQVSDIDINKRNEDFGQTLGFYGVGSGPYLVLPILGPSTVRDAVGLGVDSTFIHPARAIYTGFDLLTVRTPVATMEFIDRREQLLDLDKTLEEASLDKYEFVRDAYLQRRDSLIQNNGTSSAEESVDFDDEEIIIDD</sequence>
<dbReference type="EMBL" id="FPBL01000001">
    <property type="protein sequence ID" value="SFU27534.1"/>
    <property type="molecule type" value="Genomic_DNA"/>
</dbReference>
<dbReference type="GO" id="GO:0016020">
    <property type="term" value="C:membrane"/>
    <property type="evidence" value="ECO:0007669"/>
    <property type="project" value="InterPro"/>
</dbReference>
<evidence type="ECO:0000256" key="2">
    <source>
        <dbReference type="ARBA" id="ARBA00022729"/>
    </source>
</evidence>
<keyword evidence="4" id="KW-0449">Lipoprotein</keyword>
<dbReference type="Proteomes" id="UP000183926">
    <property type="component" value="Unassembled WGS sequence"/>
</dbReference>
<organism evidence="4 5">
    <name type="scientific">Nitrosomonas eutropha</name>
    <dbReference type="NCBI Taxonomy" id="916"/>
    <lineage>
        <taxon>Bacteria</taxon>
        <taxon>Pseudomonadati</taxon>
        <taxon>Pseudomonadota</taxon>
        <taxon>Betaproteobacteria</taxon>
        <taxon>Nitrosomonadales</taxon>
        <taxon>Nitrosomonadaceae</taxon>
        <taxon>Nitrosomonas</taxon>
    </lineage>
</organism>
<dbReference type="PRINTS" id="PR01805">
    <property type="entry name" value="VACJLIPOPROT"/>
</dbReference>
<dbReference type="PANTHER" id="PTHR30035:SF3">
    <property type="entry name" value="INTERMEMBRANE PHOSPHOLIPID TRANSPORT SYSTEM LIPOPROTEIN MLAA"/>
    <property type="match status" value="1"/>
</dbReference>
<comment type="similarity">
    <text evidence="1">Belongs to the MlaA family.</text>
</comment>
<dbReference type="GO" id="GO:0120010">
    <property type="term" value="P:intermembrane phospholipid transfer"/>
    <property type="evidence" value="ECO:0007669"/>
    <property type="project" value="TreeGrafter"/>
</dbReference>
<dbReference type="PANTHER" id="PTHR30035">
    <property type="entry name" value="LIPOPROTEIN VACJ-RELATED"/>
    <property type="match status" value="1"/>
</dbReference>
<evidence type="ECO:0000313" key="4">
    <source>
        <dbReference type="EMBL" id="SFU27534.1"/>
    </source>
</evidence>
<reference evidence="4 5" key="1">
    <citation type="submission" date="2016-10" db="EMBL/GenBank/DDBJ databases">
        <authorList>
            <person name="de Groot N.N."/>
        </authorList>
    </citation>
    <scope>NUCLEOTIDE SEQUENCE [LARGE SCALE GENOMIC DNA]</scope>
    <source>
        <strain evidence="4 5">Nm24</strain>
    </source>
</reference>
<protein>
    <submittedName>
        <fullName evidence="4">Phospholipid-binding lipoprotein MlaA</fullName>
    </submittedName>
</protein>
<feature type="chain" id="PRO_5010329637" evidence="3">
    <location>
        <begin position="26"/>
        <end position="259"/>
    </location>
</feature>
<dbReference type="OrthoDB" id="9785326at2"/>
<dbReference type="AlphaFoldDB" id="A0A1I7EUB9"/>
<keyword evidence="2 3" id="KW-0732">Signal</keyword>
<accession>A0A1I7EUB9</accession>
<evidence type="ECO:0000256" key="3">
    <source>
        <dbReference type="SAM" id="SignalP"/>
    </source>
</evidence>
<evidence type="ECO:0000256" key="1">
    <source>
        <dbReference type="ARBA" id="ARBA00010634"/>
    </source>
</evidence>
<dbReference type="RefSeq" id="WP_083414637.1">
    <property type="nucleotide sequence ID" value="NZ_FPBL01000001.1"/>
</dbReference>
<evidence type="ECO:0000313" key="5">
    <source>
        <dbReference type="Proteomes" id="UP000183926"/>
    </source>
</evidence>
<dbReference type="InterPro" id="IPR007428">
    <property type="entry name" value="MlaA"/>
</dbReference>